<keyword evidence="2" id="KW-0175">Coiled coil</keyword>
<protein>
    <submittedName>
        <fullName evidence="5">Polysaccharide biosynthesis/export family protein</fullName>
    </submittedName>
</protein>
<comment type="caution">
    <text evidence="5">The sequence shown here is derived from an EMBL/GenBank/DDBJ whole genome shotgun (WGS) entry which is preliminary data.</text>
</comment>
<evidence type="ECO:0000313" key="6">
    <source>
        <dbReference type="Proteomes" id="UP001597322"/>
    </source>
</evidence>
<keyword evidence="1" id="KW-0732">Signal</keyword>
<feature type="domain" description="AprE-like long alpha-helical hairpin" evidence="4">
    <location>
        <begin position="178"/>
        <end position="356"/>
    </location>
</feature>
<dbReference type="Proteomes" id="UP001597322">
    <property type="component" value="Unassembled WGS sequence"/>
</dbReference>
<feature type="coiled-coil region" evidence="2">
    <location>
        <begin position="236"/>
        <end position="270"/>
    </location>
</feature>
<evidence type="ECO:0000256" key="1">
    <source>
        <dbReference type="ARBA" id="ARBA00022729"/>
    </source>
</evidence>
<feature type="coiled-coil region" evidence="2">
    <location>
        <begin position="309"/>
        <end position="358"/>
    </location>
</feature>
<dbReference type="InterPro" id="IPR049712">
    <property type="entry name" value="Poly_export"/>
</dbReference>
<dbReference type="RefSeq" id="WP_377402877.1">
    <property type="nucleotide sequence ID" value="NZ_JBHUEQ010000026.1"/>
</dbReference>
<dbReference type="Gene3D" id="3.30.1950.10">
    <property type="entry name" value="wza like domain"/>
    <property type="match status" value="1"/>
</dbReference>
<dbReference type="EMBL" id="JBHUEQ010000026">
    <property type="protein sequence ID" value="MFD1746710.1"/>
    <property type="molecule type" value="Genomic_DNA"/>
</dbReference>
<dbReference type="PANTHER" id="PTHR33619">
    <property type="entry name" value="POLYSACCHARIDE EXPORT PROTEIN GFCE-RELATED"/>
    <property type="match status" value="1"/>
</dbReference>
<dbReference type="PANTHER" id="PTHR33619:SF3">
    <property type="entry name" value="POLYSACCHARIDE EXPORT PROTEIN GFCE-RELATED"/>
    <property type="match status" value="1"/>
</dbReference>
<feature type="domain" description="Polysaccharide export protein N-terminal" evidence="3">
    <location>
        <begin position="34"/>
        <end position="119"/>
    </location>
</feature>
<sequence>MPARVKTSTLRITQRASVAFALGISLLATPLLAAEDYRLGVMDKIHVRVAGWEPTEGTMQNWEALSGDYTVGPSGAVSLPFIGSIEASGKTPEEMAKEIAGKLQQQLALRSQPSASVEIAQYRPIFLAGDVNTPGSYPFAPNLTVLKAVSLGGGLRRSESGQRFARDFINAQGDMVVYDSERARLIARHARLQTEMEGSAEIKMPKELEKVPNAAELIRSEAALMKQRRDRYDLQLKTLADLKSLLQTEVESLQKKSETQNRQLEIVQKDRDKVRGLSEQGLALSSRMISAEERTADIQTQLLDIDTNILRAKQQISQANQDEINLRNDWEARRAKEMQDTEAELEKLNLQITTSRQLMGEAMSQSAEALKFDPSGRATNIKYAIVRDEGDGPKEIAADETTPVQPGDVIKVTSELLMQ</sequence>
<evidence type="ECO:0000313" key="5">
    <source>
        <dbReference type="EMBL" id="MFD1746710.1"/>
    </source>
</evidence>
<dbReference type="InterPro" id="IPR003715">
    <property type="entry name" value="Poly_export_N"/>
</dbReference>
<evidence type="ECO:0000256" key="2">
    <source>
        <dbReference type="SAM" id="Coils"/>
    </source>
</evidence>
<evidence type="ECO:0000259" key="3">
    <source>
        <dbReference type="Pfam" id="PF02563"/>
    </source>
</evidence>
<gene>
    <name evidence="5" type="ORF">ACFSE1_14645</name>
</gene>
<accession>A0ABW4M5T6</accession>
<keyword evidence="6" id="KW-1185">Reference proteome</keyword>
<reference evidence="6" key="1">
    <citation type="journal article" date="2019" name="Int. J. Syst. Evol. Microbiol.">
        <title>The Global Catalogue of Microorganisms (GCM) 10K type strain sequencing project: providing services to taxonomists for standard genome sequencing and annotation.</title>
        <authorList>
            <consortium name="The Broad Institute Genomics Platform"/>
            <consortium name="The Broad Institute Genome Sequencing Center for Infectious Disease"/>
            <person name="Wu L."/>
            <person name="Ma J."/>
        </authorList>
    </citation>
    <scope>NUCLEOTIDE SEQUENCE [LARGE SCALE GENOMIC DNA]</scope>
    <source>
        <strain evidence="6">CG52</strain>
    </source>
</reference>
<dbReference type="InterPro" id="IPR058781">
    <property type="entry name" value="HH_AprE-like"/>
</dbReference>
<dbReference type="Pfam" id="PF02563">
    <property type="entry name" value="Poly_export"/>
    <property type="match status" value="1"/>
</dbReference>
<dbReference type="Pfam" id="PF25994">
    <property type="entry name" value="HH_AprE"/>
    <property type="match status" value="1"/>
</dbReference>
<evidence type="ECO:0000259" key="4">
    <source>
        <dbReference type="Pfam" id="PF25994"/>
    </source>
</evidence>
<organism evidence="5 6">
    <name type="scientific">Rhizobium helianthi</name>
    <dbReference type="NCBI Taxonomy" id="1132695"/>
    <lineage>
        <taxon>Bacteria</taxon>
        <taxon>Pseudomonadati</taxon>
        <taxon>Pseudomonadota</taxon>
        <taxon>Alphaproteobacteria</taxon>
        <taxon>Hyphomicrobiales</taxon>
        <taxon>Rhizobiaceae</taxon>
        <taxon>Rhizobium/Agrobacterium group</taxon>
        <taxon>Rhizobium</taxon>
    </lineage>
</organism>
<name>A0ABW4M5T6_9HYPH</name>
<proteinExistence type="predicted"/>